<evidence type="ECO:0000256" key="6">
    <source>
        <dbReference type="ARBA" id="ARBA00023146"/>
    </source>
</evidence>
<dbReference type="GO" id="GO:0004832">
    <property type="term" value="F:valine-tRNA ligase activity"/>
    <property type="evidence" value="ECO:0007669"/>
    <property type="project" value="UniProtKB-EC"/>
</dbReference>
<keyword evidence="2 10" id="KW-0436">Ligase</keyword>
<protein>
    <recommendedName>
        <fullName evidence="1">valine--tRNA ligase</fullName>
        <ecNumber evidence="1">6.1.1.9</ecNumber>
    </recommendedName>
    <alternativeName>
        <fullName evidence="7">Valyl-tRNA synthetase</fullName>
    </alternativeName>
</protein>
<dbReference type="GO" id="GO:0006438">
    <property type="term" value="P:valyl-tRNA aminoacylation"/>
    <property type="evidence" value="ECO:0007669"/>
    <property type="project" value="InterPro"/>
</dbReference>
<organism evidence="10 11">
    <name type="scientific">Collichthys lucidus</name>
    <name type="common">Big head croaker</name>
    <name type="synonym">Sciaena lucida</name>
    <dbReference type="NCBI Taxonomy" id="240159"/>
    <lineage>
        <taxon>Eukaryota</taxon>
        <taxon>Metazoa</taxon>
        <taxon>Chordata</taxon>
        <taxon>Craniata</taxon>
        <taxon>Vertebrata</taxon>
        <taxon>Euteleostomi</taxon>
        <taxon>Actinopterygii</taxon>
        <taxon>Neopterygii</taxon>
        <taxon>Teleostei</taxon>
        <taxon>Neoteleostei</taxon>
        <taxon>Acanthomorphata</taxon>
        <taxon>Eupercaria</taxon>
        <taxon>Sciaenidae</taxon>
        <taxon>Collichthys</taxon>
    </lineage>
</organism>
<dbReference type="EC" id="6.1.1.9" evidence="1"/>
<evidence type="ECO:0000256" key="5">
    <source>
        <dbReference type="ARBA" id="ARBA00022917"/>
    </source>
</evidence>
<keyword evidence="3" id="KW-0547">Nucleotide-binding</keyword>
<evidence type="ECO:0000256" key="1">
    <source>
        <dbReference type="ARBA" id="ARBA00013169"/>
    </source>
</evidence>
<evidence type="ECO:0000256" key="2">
    <source>
        <dbReference type="ARBA" id="ARBA00022598"/>
    </source>
</evidence>
<dbReference type="Gene3D" id="3.40.50.620">
    <property type="entry name" value="HUPs"/>
    <property type="match status" value="1"/>
</dbReference>
<feature type="compositionally biased region" description="Basic and acidic residues" evidence="8">
    <location>
        <begin position="10"/>
        <end position="23"/>
    </location>
</feature>
<evidence type="ECO:0000256" key="3">
    <source>
        <dbReference type="ARBA" id="ARBA00022741"/>
    </source>
</evidence>
<keyword evidence="4" id="KW-0067">ATP-binding</keyword>
<dbReference type="InterPro" id="IPR014729">
    <property type="entry name" value="Rossmann-like_a/b/a_fold"/>
</dbReference>
<dbReference type="PANTHER" id="PTHR11946:SF71">
    <property type="entry name" value="VALINE--TRNA LIGASE, MITOCHONDRIAL"/>
    <property type="match status" value="1"/>
</dbReference>
<dbReference type="Proteomes" id="UP000298787">
    <property type="component" value="Chromosome 20"/>
</dbReference>
<keyword evidence="6" id="KW-0030">Aminoacyl-tRNA synthetase</keyword>
<dbReference type="AlphaFoldDB" id="A0A4U5VLI2"/>
<dbReference type="InterPro" id="IPR002303">
    <property type="entry name" value="Valyl-tRNA_ligase"/>
</dbReference>
<evidence type="ECO:0000313" key="10">
    <source>
        <dbReference type="EMBL" id="TKS88720.1"/>
    </source>
</evidence>
<reference evidence="10 11" key="1">
    <citation type="submission" date="2019-01" db="EMBL/GenBank/DDBJ databases">
        <title>Genome Assembly of Collichthys lucidus.</title>
        <authorList>
            <person name="Cai M."/>
            <person name="Xiao S."/>
        </authorList>
    </citation>
    <scope>NUCLEOTIDE SEQUENCE [LARGE SCALE GENOMIC DNA]</scope>
    <source>
        <strain evidence="10">JT15FE1705JMU</strain>
        <tissue evidence="10">Muscle</tissue>
    </source>
</reference>
<name>A0A4U5VLI2_COLLU</name>
<gene>
    <name evidence="10" type="ORF">D9C73_022849</name>
</gene>
<evidence type="ECO:0000256" key="4">
    <source>
        <dbReference type="ARBA" id="ARBA00022840"/>
    </source>
</evidence>
<feature type="domain" description="Aminoacyl-tRNA synthetase class Ia" evidence="9">
    <location>
        <begin position="23"/>
        <end position="79"/>
    </location>
</feature>
<sequence length="104" mass="12186">MEISLSSSPNREDRDDKHSRSGDIIEPLLKKQWFVRCEEMAKKAAQAVEDGQLEIIPHFYTKTWKELVVQHQERWVWGRSDDEARQRAAVKYGVKPEDCHFDSG</sequence>
<evidence type="ECO:0000256" key="8">
    <source>
        <dbReference type="SAM" id="MobiDB-lite"/>
    </source>
</evidence>
<evidence type="ECO:0000313" key="11">
    <source>
        <dbReference type="Proteomes" id="UP000298787"/>
    </source>
</evidence>
<feature type="region of interest" description="Disordered" evidence="8">
    <location>
        <begin position="1"/>
        <end position="23"/>
    </location>
</feature>
<dbReference type="STRING" id="240159.A0A4U5VLI2"/>
<keyword evidence="5" id="KW-0648">Protein biosynthesis</keyword>
<proteinExistence type="predicted"/>
<dbReference type="PANTHER" id="PTHR11946">
    <property type="entry name" value="VALYL-TRNA SYNTHETASES"/>
    <property type="match status" value="1"/>
</dbReference>
<dbReference type="GO" id="GO:0005829">
    <property type="term" value="C:cytosol"/>
    <property type="evidence" value="ECO:0007669"/>
    <property type="project" value="TreeGrafter"/>
</dbReference>
<dbReference type="EMBL" id="CM014097">
    <property type="protein sequence ID" value="TKS88720.1"/>
    <property type="molecule type" value="Genomic_DNA"/>
</dbReference>
<evidence type="ECO:0000256" key="7">
    <source>
        <dbReference type="ARBA" id="ARBA00029936"/>
    </source>
</evidence>
<evidence type="ECO:0000259" key="9">
    <source>
        <dbReference type="Pfam" id="PF00133"/>
    </source>
</evidence>
<dbReference type="GO" id="GO:0005524">
    <property type="term" value="F:ATP binding"/>
    <property type="evidence" value="ECO:0007669"/>
    <property type="project" value="UniProtKB-KW"/>
</dbReference>
<keyword evidence="11" id="KW-1185">Reference proteome</keyword>
<dbReference type="InterPro" id="IPR002300">
    <property type="entry name" value="aa-tRNA-synth_Ia"/>
</dbReference>
<accession>A0A4U5VLI2</accession>
<dbReference type="SUPFAM" id="SSF52374">
    <property type="entry name" value="Nucleotidylyl transferase"/>
    <property type="match status" value="1"/>
</dbReference>
<dbReference type="Pfam" id="PF00133">
    <property type="entry name" value="tRNA-synt_1"/>
    <property type="match status" value="1"/>
</dbReference>